<evidence type="ECO:0000256" key="1">
    <source>
        <dbReference type="SAM" id="MobiDB-lite"/>
    </source>
</evidence>
<dbReference type="AlphaFoldDB" id="A0A918EBM8"/>
<reference evidence="3" key="2">
    <citation type="submission" date="2020-09" db="EMBL/GenBank/DDBJ databases">
        <authorList>
            <person name="Sun Q."/>
            <person name="Ohkuma M."/>
        </authorList>
    </citation>
    <scope>NUCLEOTIDE SEQUENCE</scope>
    <source>
        <strain evidence="3">JCM 3313</strain>
    </source>
</reference>
<evidence type="ECO:0000313" key="4">
    <source>
        <dbReference type="Proteomes" id="UP000639606"/>
    </source>
</evidence>
<gene>
    <name evidence="3" type="ORF">GCM10010185_11920</name>
</gene>
<dbReference type="EMBL" id="BMRG01000002">
    <property type="protein sequence ID" value="GGP42186.1"/>
    <property type="molecule type" value="Genomic_DNA"/>
</dbReference>
<proteinExistence type="predicted"/>
<organism evidence="3 4">
    <name type="scientific">Saccharothrix coeruleofusca</name>
    <dbReference type="NCBI Taxonomy" id="33919"/>
    <lineage>
        <taxon>Bacteria</taxon>
        <taxon>Bacillati</taxon>
        <taxon>Actinomycetota</taxon>
        <taxon>Actinomycetes</taxon>
        <taxon>Pseudonocardiales</taxon>
        <taxon>Pseudonocardiaceae</taxon>
        <taxon>Saccharothrix</taxon>
    </lineage>
</organism>
<feature type="compositionally biased region" description="Basic and acidic residues" evidence="1">
    <location>
        <begin position="40"/>
        <end position="52"/>
    </location>
</feature>
<dbReference type="RefSeq" id="WP_189222042.1">
    <property type="nucleotide sequence ID" value="NZ_BMRG01000002.1"/>
</dbReference>
<keyword evidence="4" id="KW-1185">Reference proteome</keyword>
<feature type="chain" id="PRO_5038093987" evidence="2">
    <location>
        <begin position="25"/>
        <end position="111"/>
    </location>
</feature>
<feature type="region of interest" description="Disordered" evidence="1">
    <location>
        <begin position="36"/>
        <end position="88"/>
    </location>
</feature>
<accession>A0A918EBM8</accession>
<name>A0A918EBM8_9PSEU</name>
<feature type="signal peptide" evidence="2">
    <location>
        <begin position="1"/>
        <end position="24"/>
    </location>
</feature>
<evidence type="ECO:0000313" key="3">
    <source>
        <dbReference type="EMBL" id="GGP42186.1"/>
    </source>
</evidence>
<comment type="caution">
    <text evidence="3">The sequence shown here is derived from an EMBL/GenBank/DDBJ whole genome shotgun (WGS) entry which is preliminary data.</text>
</comment>
<sequence>MVRSAVLITALAMLAAFLPGVRHDVPPAVVPASPALAAPAEEHAPRESREAPPTRAGALPDQRIDSPRRSDRALARVPSRPPHRFAVPDVRPRAPACAIWTSPCALQVFRH</sequence>
<keyword evidence="2" id="KW-0732">Signal</keyword>
<dbReference type="Proteomes" id="UP000639606">
    <property type="component" value="Unassembled WGS sequence"/>
</dbReference>
<feature type="compositionally biased region" description="Basic and acidic residues" evidence="1">
    <location>
        <begin position="62"/>
        <end position="74"/>
    </location>
</feature>
<reference evidence="3" key="1">
    <citation type="journal article" date="2014" name="Int. J. Syst. Evol. Microbiol.">
        <title>Complete genome sequence of Corynebacterium casei LMG S-19264T (=DSM 44701T), isolated from a smear-ripened cheese.</title>
        <authorList>
            <consortium name="US DOE Joint Genome Institute (JGI-PGF)"/>
            <person name="Walter F."/>
            <person name="Albersmeier A."/>
            <person name="Kalinowski J."/>
            <person name="Ruckert C."/>
        </authorList>
    </citation>
    <scope>NUCLEOTIDE SEQUENCE</scope>
    <source>
        <strain evidence="3">JCM 3313</strain>
    </source>
</reference>
<protein>
    <submittedName>
        <fullName evidence="3">Uncharacterized protein</fullName>
    </submittedName>
</protein>
<evidence type="ECO:0000256" key="2">
    <source>
        <dbReference type="SAM" id="SignalP"/>
    </source>
</evidence>